<comment type="caution">
    <text evidence="2">The sequence shown here is derived from an EMBL/GenBank/DDBJ whole genome shotgun (WGS) entry which is preliminary data.</text>
</comment>
<keyword evidence="1" id="KW-0472">Membrane</keyword>
<keyword evidence="3" id="KW-1185">Reference proteome</keyword>
<name>A0AAD7JJZ2_9AGAR</name>
<proteinExistence type="predicted"/>
<keyword evidence="1" id="KW-0812">Transmembrane</keyword>
<protein>
    <submittedName>
        <fullName evidence="2">Uncharacterized protein</fullName>
    </submittedName>
</protein>
<accession>A0AAD7JJZ2</accession>
<reference evidence="2" key="1">
    <citation type="submission" date="2023-03" db="EMBL/GenBank/DDBJ databases">
        <title>Massive genome expansion in bonnet fungi (Mycena s.s.) driven by repeated elements and novel gene families across ecological guilds.</title>
        <authorList>
            <consortium name="Lawrence Berkeley National Laboratory"/>
            <person name="Harder C.B."/>
            <person name="Miyauchi S."/>
            <person name="Viragh M."/>
            <person name="Kuo A."/>
            <person name="Thoen E."/>
            <person name="Andreopoulos B."/>
            <person name="Lu D."/>
            <person name="Skrede I."/>
            <person name="Drula E."/>
            <person name="Henrissat B."/>
            <person name="Morin E."/>
            <person name="Kohler A."/>
            <person name="Barry K."/>
            <person name="LaButti K."/>
            <person name="Morin E."/>
            <person name="Salamov A."/>
            <person name="Lipzen A."/>
            <person name="Mereny Z."/>
            <person name="Hegedus B."/>
            <person name="Baldrian P."/>
            <person name="Stursova M."/>
            <person name="Weitz H."/>
            <person name="Taylor A."/>
            <person name="Grigoriev I.V."/>
            <person name="Nagy L.G."/>
            <person name="Martin F."/>
            <person name="Kauserud H."/>
        </authorList>
    </citation>
    <scope>NUCLEOTIDE SEQUENCE</scope>
    <source>
        <strain evidence="2">CBHHK188m</strain>
    </source>
</reference>
<dbReference type="AlphaFoldDB" id="A0AAD7JJZ2"/>
<dbReference type="EMBL" id="JARJLG010000032">
    <property type="protein sequence ID" value="KAJ7766483.1"/>
    <property type="molecule type" value="Genomic_DNA"/>
</dbReference>
<evidence type="ECO:0000313" key="2">
    <source>
        <dbReference type="EMBL" id="KAJ7766483.1"/>
    </source>
</evidence>
<keyword evidence="1" id="KW-1133">Transmembrane helix</keyword>
<gene>
    <name evidence="2" type="ORF">DFH07DRAFT_881180</name>
</gene>
<evidence type="ECO:0000313" key="3">
    <source>
        <dbReference type="Proteomes" id="UP001215280"/>
    </source>
</evidence>
<dbReference type="Proteomes" id="UP001215280">
    <property type="component" value="Unassembled WGS sequence"/>
</dbReference>
<sequence>MDLDGIAVIFVLASVLTIFRIPATLTYLREHCKHTFLGLQQKSKLPWKESRVVYKSAQVKLLFLSESSLTARQECEWADVGHPSDPGPFARGLLWVPIFCSS</sequence>
<evidence type="ECO:0000256" key="1">
    <source>
        <dbReference type="SAM" id="Phobius"/>
    </source>
</evidence>
<organism evidence="2 3">
    <name type="scientific">Mycena maculata</name>
    <dbReference type="NCBI Taxonomy" id="230809"/>
    <lineage>
        <taxon>Eukaryota</taxon>
        <taxon>Fungi</taxon>
        <taxon>Dikarya</taxon>
        <taxon>Basidiomycota</taxon>
        <taxon>Agaricomycotina</taxon>
        <taxon>Agaricomycetes</taxon>
        <taxon>Agaricomycetidae</taxon>
        <taxon>Agaricales</taxon>
        <taxon>Marasmiineae</taxon>
        <taxon>Mycenaceae</taxon>
        <taxon>Mycena</taxon>
    </lineage>
</organism>
<feature type="transmembrane region" description="Helical" evidence="1">
    <location>
        <begin position="6"/>
        <end position="28"/>
    </location>
</feature>